<keyword evidence="6 8" id="KW-1133">Transmembrane helix</keyword>
<evidence type="ECO:0000313" key="9">
    <source>
        <dbReference type="EMBL" id="ESN95211.1"/>
    </source>
</evidence>
<dbReference type="eggNOG" id="KOG4587">
    <property type="taxonomic scope" value="Eukaryota"/>
</dbReference>
<reference evidence="11" key="1">
    <citation type="submission" date="2012-12" db="EMBL/GenBank/DDBJ databases">
        <authorList>
            <person name="Hellsten U."/>
            <person name="Grimwood J."/>
            <person name="Chapman J.A."/>
            <person name="Shapiro H."/>
            <person name="Aerts A."/>
            <person name="Otillar R.P."/>
            <person name="Terry A.Y."/>
            <person name="Boore J.L."/>
            <person name="Simakov O."/>
            <person name="Marletaz F."/>
            <person name="Cho S.-J."/>
            <person name="Edsinger-Gonzales E."/>
            <person name="Havlak P."/>
            <person name="Kuo D.-H."/>
            <person name="Larsson T."/>
            <person name="Lv J."/>
            <person name="Arendt D."/>
            <person name="Savage R."/>
            <person name="Osoegawa K."/>
            <person name="de Jong P."/>
            <person name="Lindberg D.R."/>
            <person name="Seaver E.C."/>
            <person name="Weisblat D.A."/>
            <person name="Putnam N.H."/>
            <person name="Grigoriev I.V."/>
            <person name="Rokhsar D.S."/>
        </authorList>
    </citation>
    <scope>NUCLEOTIDE SEQUENCE</scope>
</reference>
<feature type="transmembrane region" description="Helical" evidence="8">
    <location>
        <begin position="315"/>
        <end position="337"/>
    </location>
</feature>
<evidence type="ECO:0000256" key="7">
    <source>
        <dbReference type="ARBA" id="ARBA00023136"/>
    </source>
</evidence>
<keyword evidence="11" id="KW-1185">Reference proteome</keyword>
<dbReference type="EMBL" id="AMQM01006880">
    <property type="status" value="NOT_ANNOTATED_CDS"/>
    <property type="molecule type" value="Genomic_DNA"/>
</dbReference>
<feature type="transmembrane region" description="Helical" evidence="8">
    <location>
        <begin position="261"/>
        <end position="278"/>
    </location>
</feature>
<protein>
    <recommendedName>
        <fullName evidence="12">C-mannosyltransferase DPY19L3</fullName>
    </recommendedName>
</protein>
<evidence type="ECO:0000313" key="10">
    <source>
        <dbReference type="EnsemblMetazoa" id="HelroP87041"/>
    </source>
</evidence>
<feature type="transmembrane region" description="Helical" evidence="8">
    <location>
        <begin position="18"/>
        <end position="38"/>
    </location>
</feature>
<dbReference type="CDD" id="cd20177">
    <property type="entry name" value="Dpy19"/>
    <property type="match status" value="1"/>
</dbReference>
<evidence type="ECO:0000256" key="6">
    <source>
        <dbReference type="ARBA" id="ARBA00022989"/>
    </source>
</evidence>
<evidence type="ECO:0000256" key="4">
    <source>
        <dbReference type="ARBA" id="ARBA00022679"/>
    </source>
</evidence>
<dbReference type="PANTHER" id="PTHR31488">
    <property type="entry name" value="DPY-19-LIKE 1, LIKE (H. SAPIENS)"/>
    <property type="match status" value="1"/>
</dbReference>
<dbReference type="KEGG" id="hro:HELRODRAFT_87041"/>
<sequence length="693" mass="81367">MKNDRTNKEPTTWSICNYFWEIIGSLVCLLCGIIYVYIVRNIHEARMFFTGITEVEREISFRTENGLYYSYYKQLIQSPSLLQGVYDLTHDRLTEHPQAINVLARMNVYQEVVLAAIYRNVPFISSYMEPVFFYIYVVFFLHGLMICSLFVMTWVLSGTWLAGVLTFLFYLINSADVTRVETYMPLRENFSLPCLWMQLLAITLYFQSDSSPKLKNFYEKTISITTFLFALMWQFNQFALLLQCMALFGCQVLHVVNKKKILHVYISIFISMLVVSFLQFFNTMILSGFLLSFILAAFTIMYFQSTVQTTCRWFFKLFWMVFNVIAVFVVASFINALTKLIFQQESDEHINRFVLAKFGFSSLVDFDVRLYLCNGGFTFLSWDYAERLLVNMVLPQYILVHLVLLILLLITSINILFSAKTENIDSLIETSKTGDSNFSFSNYILKPEYSYHSIQMVFFGAVSIIAMRMKYFWTPYICVFASVCLFKHQPWALLVKKIFSNQKDAGRKLIPLEKCLLNCFKNVREEINNLREFYDPDTVELMHWIKSTNPGDSFSGSMQLMAAVKLSTGRPITNHPHYEDKGLRLKTKDIYKYYGRYSADEVHETLKKYQTNYIIMEDSICLVPLRDGCGLPYIMDMENGWELEQTSLKLVYKLNDTNIHPRFCEKVRYQEESYKMFFKLVFENKTFKIYLVL</sequence>
<evidence type="ECO:0008006" key="12">
    <source>
        <dbReference type="Google" id="ProtNLM"/>
    </source>
</evidence>
<proteinExistence type="inferred from homology"/>
<dbReference type="OMA" id="HPHYENK"/>
<dbReference type="STRING" id="6412.T1G6K8"/>
<evidence type="ECO:0000256" key="2">
    <source>
        <dbReference type="ARBA" id="ARBA00008744"/>
    </source>
</evidence>
<dbReference type="RefSeq" id="XP_009026607.1">
    <property type="nucleotide sequence ID" value="XM_009028359.1"/>
</dbReference>
<reference evidence="9 11" key="2">
    <citation type="journal article" date="2013" name="Nature">
        <title>Insights into bilaterian evolution from three spiralian genomes.</title>
        <authorList>
            <person name="Simakov O."/>
            <person name="Marletaz F."/>
            <person name="Cho S.J."/>
            <person name="Edsinger-Gonzales E."/>
            <person name="Havlak P."/>
            <person name="Hellsten U."/>
            <person name="Kuo D.H."/>
            <person name="Larsson T."/>
            <person name="Lv J."/>
            <person name="Arendt D."/>
            <person name="Savage R."/>
            <person name="Osoegawa K."/>
            <person name="de Jong P."/>
            <person name="Grimwood J."/>
            <person name="Chapman J.A."/>
            <person name="Shapiro H."/>
            <person name="Aerts A."/>
            <person name="Otillar R.P."/>
            <person name="Terry A.Y."/>
            <person name="Boore J.L."/>
            <person name="Grigoriev I.V."/>
            <person name="Lindberg D.R."/>
            <person name="Seaver E.C."/>
            <person name="Weisblat D.A."/>
            <person name="Putnam N.H."/>
            <person name="Rokhsar D.S."/>
        </authorList>
    </citation>
    <scope>NUCLEOTIDE SEQUENCE</scope>
</reference>
<dbReference type="GeneID" id="20216705"/>
<feature type="transmembrane region" description="Helical" evidence="8">
    <location>
        <begin position="160"/>
        <end position="178"/>
    </location>
</feature>
<dbReference type="EMBL" id="KB097536">
    <property type="protein sequence ID" value="ESN95211.1"/>
    <property type="molecule type" value="Genomic_DNA"/>
</dbReference>
<keyword evidence="4" id="KW-0808">Transferase</keyword>
<feature type="transmembrane region" description="Helical" evidence="8">
    <location>
        <begin position="284"/>
        <end position="303"/>
    </location>
</feature>
<organism evidence="10 11">
    <name type="scientific">Helobdella robusta</name>
    <name type="common">Californian leech</name>
    <dbReference type="NCBI Taxonomy" id="6412"/>
    <lineage>
        <taxon>Eukaryota</taxon>
        <taxon>Metazoa</taxon>
        <taxon>Spiralia</taxon>
        <taxon>Lophotrochozoa</taxon>
        <taxon>Annelida</taxon>
        <taxon>Clitellata</taxon>
        <taxon>Hirudinea</taxon>
        <taxon>Rhynchobdellida</taxon>
        <taxon>Glossiphoniidae</taxon>
        <taxon>Helobdella</taxon>
    </lineage>
</organism>
<dbReference type="Proteomes" id="UP000015101">
    <property type="component" value="Unassembled WGS sequence"/>
</dbReference>
<feature type="transmembrane region" description="Helical" evidence="8">
    <location>
        <begin position="131"/>
        <end position="154"/>
    </location>
</feature>
<keyword evidence="7 8" id="KW-0472">Membrane</keyword>
<dbReference type="HOGENOM" id="CLU_014404_1_0_1"/>
<evidence type="ECO:0000256" key="1">
    <source>
        <dbReference type="ARBA" id="ARBA00004141"/>
    </source>
</evidence>
<dbReference type="InterPro" id="IPR018732">
    <property type="entry name" value="Dpy-19/Dpy-19-like"/>
</dbReference>
<evidence type="ECO:0000256" key="3">
    <source>
        <dbReference type="ARBA" id="ARBA00022676"/>
    </source>
</evidence>
<comment type="similarity">
    <text evidence="2">Belongs to the dpy-19 family.</text>
</comment>
<dbReference type="Pfam" id="PF10034">
    <property type="entry name" value="Dpy19"/>
    <property type="match status" value="1"/>
</dbReference>
<dbReference type="EnsemblMetazoa" id="HelroT87041">
    <property type="protein sequence ID" value="HelroP87041"/>
    <property type="gene ID" value="HelroG87041"/>
</dbReference>
<keyword evidence="3" id="KW-0328">Glycosyltransferase</keyword>
<dbReference type="FunCoup" id="T1G6K8">
    <property type="interactions" value="690"/>
</dbReference>
<feature type="transmembrane region" description="Helical" evidence="8">
    <location>
        <begin position="190"/>
        <end position="207"/>
    </location>
</feature>
<dbReference type="InterPro" id="IPR047462">
    <property type="entry name" value="Dpy19"/>
</dbReference>
<evidence type="ECO:0000313" key="11">
    <source>
        <dbReference type="Proteomes" id="UP000015101"/>
    </source>
</evidence>
<evidence type="ECO:0000256" key="5">
    <source>
        <dbReference type="ARBA" id="ARBA00022692"/>
    </source>
</evidence>
<dbReference type="PANTHER" id="PTHR31488:SF3">
    <property type="entry name" value="C-MANNOSYLTRANSFERASE DPY19L3"/>
    <property type="match status" value="1"/>
</dbReference>
<keyword evidence="5 8" id="KW-0812">Transmembrane</keyword>
<accession>T1G6K8</accession>
<gene>
    <name evidence="10" type="primary">20216705</name>
    <name evidence="9" type="ORF">HELRODRAFT_87041</name>
</gene>
<comment type="subcellular location">
    <subcellularLocation>
        <location evidence="1">Membrane</location>
        <topology evidence="1">Multi-pass membrane protein</topology>
    </subcellularLocation>
</comment>
<dbReference type="GO" id="GO:0005789">
    <property type="term" value="C:endoplasmic reticulum membrane"/>
    <property type="evidence" value="ECO:0000318"/>
    <property type="project" value="GO_Central"/>
</dbReference>
<reference evidence="10" key="3">
    <citation type="submission" date="2015-06" db="UniProtKB">
        <authorList>
            <consortium name="EnsemblMetazoa"/>
        </authorList>
    </citation>
    <scope>IDENTIFICATION</scope>
</reference>
<name>T1G6K8_HELRO</name>
<dbReference type="CTD" id="20216705"/>
<evidence type="ECO:0000256" key="8">
    <source>
        <dbReference type="SAM" id="Phobius"/>
    </source>
</evidence>
<dbReference type="GO" id="GO:0000030">
    <property type="term" value="F:mannosyltransferase activity"/>
    <property type="evidence" value="ECO:0000318"/>
    <property type="project" value="GO_Central"/>
</dbReference>
<feature type="transmembrane region" description="Helical" evidence="8">
    <location>
        <begin position="227"/>
        <end position="249"/>
    </location>
</feature>
<dbReference type="AlphaFoldDB" id="T1G6K8"/>
<feature type="transmembrane region" description="Helical" evidence="8">
    <location>
        <begin position="397"/>
        <end position="417"/>
    </location>
</feature>
<dbReference type="InParanoid" id="T1G6K8"/>
<dbReference type="OrthoDB" id="6019623at2759"/>